<dbReference type="InterPro" id="IPR033907">
    <property type="entry name" value="Endolysin_autolysin"/>
</dbReference>
<sequence length="392" mass="39637">MVLALLLPFLTALLTISSQALAAPGLFERETLCTVNSGQAGVCISTSSCHSSGGSSQAGHCPGAADIQCCTHGSCSVGGVPGLCTPTSSCGSNGGTSTAGHCPGLANIQCCTYGKCSVGGLSGTCQKTNTCSGTKTPGHCPGPADVQCCTHGSSGGGGGCSAPAVNQATLNLIESFEGWSTTPYKDPDGNPTIGWGHLCSEVSCANIGYAIPLSKTNGQKLLQSDLKVAENCITKDISNSVKLNPNQYGALVSWAFNVGCSNAGSSTLVKELNDSENPDTVVSTELPKWDQGSNGVLPGLQRRRAAEVTLFKTAASGQAHPLFSRAFPAAIPSAPLPPFIFAAVAILFVVVAAEVLSAAVTPILSAHPALAARPLSDSPVSALQHQISVSYS</sequence>
<comment type="catalytic activity">
    <reaction evidence="1">
        <text>Hydrolysis of (1-&gt;4)-beta-linkages between N-acetylmuramic acid and N-acetyl-D-glucosamine residues in a peptidoglycan and between N-acetyl-D-glucosamine residues in chitodextrins.</text>
        <dbReference type="EC" id="3.2.1.17"/>
    </reaction>
</comment>
<feature type="transmembrane region" description="Helical" evidence="7">
    <location>
        <begin position="339"/>
        <end position="364"/>
    </location>
</feature>
<dbReference type="InterPro" id="IPR023347">
    <property type="entry name" value="Lysozyme_dom_sf"/>
</dbReference>
<dbReference type="GO" id="GO:0042742">
    <property type="term" value="P:defense response to bacterium"/>
    <property type="evidence" value="ECO:0007669"/>
    <property type="project" value="UniProtKB-KW"/>
</dbReference>
<dbReference type="InterPro" id="IPR023346">
    <property type="entry name" value="Lysozyme-like_dom_sf"/>
</dbReference>
<dbReference type="OrthoDB" id="5358886at2759"/>
<dbReference type="InterPro" id="IPR002196">
    <property type="entry name" value="Glyco_hydro_24"/>
</dbReference>
<dbReference type="Pfam" id="PF00959">
    <property type="entry name" value="Phage_lysozyme"/>
    <property type="match status" value="1"/>
</dbReference>
<name>A0A3E2GX33_SCYLI</name>
<comment type="caution">
    <text evidence="9">The sequence shown here is derived from an EMBL/GenBank/DDBJ whole genome shotgun (WGS) entry which is preliminary data.</text>
</comment>
<evidence type="ECO:0000256" key="6">
    <source>
        <dbReference type="ARBA" id="ARBA00023295"/>
    </source>
</evidence>
<dbReference type="EMBL" id="NCSJ02000316">
    <property type="protein sequence ID" value="RFU25668.1"/>
    <property type="molecule type" value="Genomic_DNA"/>
</dbReference>
<evidence type="ECO:0000256" key="2">
    <source>
        <dbReference type="ARBA" id="ARBA00022529"/>
    </source>
</evidence>
<keyword evidence="7" id="KW-1133">Transmembrane helix</keyword>
<evidence type="ECO:0000256" key="3">
    <source>
        <dbReference type="ARBA" id="ARBA00022638"/>
    </source>
</evidence>
<feature type="signal peptide" evidence="8">
    <location>
        <begin position="1"/>
        <end position="22"/>
    </location>
</feature>
<keyword evidence="8" id="KW-0732">Signal</keyword>
<dbReference type="PANTHER" id="PTHR38107:SF3">
    <property type="entry name" value="LYSOZYME RRRD-RELATED"/>
    <property type="match status" value="1"/>
</dbReference>
<dbReference type="GO" id="GO:0009253">
    <property type="term" value="P:peptidoglycan catabolic process"/>
    <property type="evidence" value="ECO:0007669"/>
    <property type="project" value="InterPro"/>
</dbReference>
<keyword evidence="6" id="KW-0326">Glycosidase</keyword>
<keyword evidence="3" id="KW-0081">Bacteriolytic enzyme</keyword>
<reference evidence="9 10" key="1">
    <citation type="submission" date="2018-05" db="EMBL/GenBank/DDBJ databases">
        <title>Draft genome sequence of Scytalidium lignicola DSM 105466, a ubiquitous saprotrophic fungus.</title>
        <authorList>
            <person name="Buettner E."/>
            <person name="Gebauer A.M."/>
            <person name="Hofrichter M."/>
            <person name="Liers C."/>
            <person name="Kellner H."/>
        </authorList>
    </citation>
    <scope>NUCLEOTIDE SEQUENCE [LARGE SCALE GENOMIC DNA]</scope>
    <source>
        <strain evidence="9 10">DSM 105466</strain>
    </source>
</reference>
<keyword evidence="10" id="KW-1185">Reference proteome</keyword>
<dbReference type="CDD" id="cd00737">
    <property type="entry name" value="lyz_endolysin_autolysin"/>
    <property type="match status" value="1"/>
</dbReference>
<evidence type="ECO:0000256" key="7">
    <source>
        <dbReference type="SAM" id="Phobius"/>
    </source>
</evidence>
<evidence type="ECO:0000256" key="8">
    <source>
        <dbReference type="SAM" id="SignalP"/>
    </source>
</evidence>
<evidence type="ECO:0000256" key="1">
    <source>
        <dbReference type="ARBA" id="ARBA00000632"/>
    </source>
</evidence>
<dbReference type="InterPro" id="IPR051018">
    <property type="entry name" value="Bacteriophage_GH24"/>
</dbReference>
<keyword evidence="2" id="KW-0929">Antimicrobial</keyword>
<feature type="non-terminal residue" evidence="9">
    <location>
        <position position="1"/>
    </location>
</feature>
<evidence type="ECO:0008006" key="11">
    <source>
        <dbReference type="Google" id="ProtNLM"/>
    </source>
</evidence>
<evidence type="ECO:0000256" key="4">
    <source>
        <dbReference type="ARBA" id="ARBA00022801"/>
    </source>
</evidence>
<evidence type="ECO:0000256" key="5">
    <source>
        <dbReference type="ARBA" id="ARBA00023200"/>
    </source>
</evidence>
<dbReference type="GO" id="GO:0031640">
    <property type="term" value="P:killing of cells of another organism"/>
    <property type="evidence" value="ECO:0007669"/>
    <property type="project" value="UniProtKB-KW"/>
</dbReference>
<evidence type="ECO:0000313" key="9">
    <source>
        <dbReference type="EMBL" id="RFU25668.1"/>
    </source>
</evidence>
<dbReference type="InterPro" id="IPR034690">
    <property type="entry name" value="Endolysin_T4_type"/>
</dbReference>
<organism evidence="9 10">
    <name type="scientific">Scytalidium lignicola</name>
    <name type="common">Hyphomycete</name>
    <dbReference type="NCBI Taxonomy" id="5539"/>
    <lineage>
        <taxon>Eukaryota</taxon>
        <taxon>Fungi</taxon>
        <taxon>Dikarya</taxon>
        <taxon>Ascomycota</taxon>
        <taxon>Pezizomycotina</taxon>
        <taxon>Leotiomycetes</taxon>
        <taxon>Leotiomycetes incertae sedis</taxon>
        <taxon>Scytalidium</taxon>
    </lineage>
</organism>
<evidence type="ECO:0000313" key="10">
    <source>
        <dbReference type="Proteomes" id="UP000258309"/>
    </source>
</evidence>
<keyword evidence="5" id="KW-1035">Host cytoplasm</keyword>
<dbReference type="Gene3D" id="1.10.530.40">
    <property type="match status" value="1"/>
</dbReference>
<dbReference type="AlphaFoldDB" id="A0A3E2GX33"/>
<accession>A0A3E2GX33</accession>
<proteinExistence type="inferred from homology"/>
<protein>
    <recommendedName>
        <fullName evidence="11">Lysozyme</fullName>
    </recommendedName>
</protein>
<keyword evidence="7" id="KW-0472">Membrane</keyword>
<gene>
    <name evidence="9" type="ORF">B7463_g10670</name>
</gene>
<dbReference type="STRING" id="5539.A0A3E2GX33"/>
<dbReference type="GO" id="GO:0003796">
    <property type="term" value="F:lysozyme activity"/>
    <property type="evidence" value="ECO:0007669"/>
    <property type="project" value="UniProtKB-EC"/>
</dbReference>
<dbReference type="PANTHER" id="PTHR38107">
    <property type="match status" value="1"/>
</dbReference>
<dbReference type="OMA" id="QCCTHGS"/>
<dbReference type="GO" id="GO:0016998">
    <property type="term" value="P:cell wall macromolecule catabolic process"/>
    <property type="evidence" value="ECO:0007669"/>
    <property type="project" value="InterPro"/>
</dbReference>
<feature type="non-terminal residue" evidence="9">
    <location>
        <position position="392"/>
    </location>
</feature>
<dbReference type="SUPFAM" id="SSF53955">
    <property type="entry name" value="Lysozyme-like"/>
    <property type="match status" value="1"/>
</dbReference>
<dbReference type="Proteomes" id="UP000258309">
    <property type="component" value="Unassembled WGS sequence"/>
</dbReference>
<keyword evidence="4" id="KW-0378">Hydrolase</keyword>
<feature type="chain" id="PRO_5017622264" description="Lysozyme" evidence="8">
    <location>
        <begin position="23"/>
        <end position="392"/>
    </location>
</feature>
<keyword evidence="7" id="KW-0812">Transmembrane</keyword>
<dbReference type="HAMAP" id="MF_04110">
    <property type="entry name" value="ENDOLYSIN_T4"/>
    <property type="match status" value="1"/>
</dbReference>